<evidence type="ECO:0000256" key="6">
    <source>
        <dbReference type="SAM" id="Phobius"/>
    </source>
</evidence>
<feature type="non-terminal residue" evidence="8">
    <location>
        <position position="1"/>
    </location>
</feature>
<evidence type="ECO:0000256" key="4">
    <source>
        <dbReference type="RuleBase" id="RU361188"/>
    </source>
</evidence>
<evidence type="ECO:0000313" key="9">
    <source>
        <dbReference type="Proteomes" id="UP001597045"/>
    </source>
</evidence>
<keyword evidence="6" id="KW-0812">Transmembrane</keyword>
<keyword evidence="9" id="KW-1185">Reference proteome</keyword>
<dbReference type="PANTHER" id="PTHR11069">
    <property type="entry name" value="GLUCOSYLCERAMIDASE"/>
    <property type="match status" value="1"/>
</dbReference>
<evidence type="ECO:0000259" key="7">
    <source>
        <dbReference type="Pfam" id="PF02055"/>
    </source>
</evidence>
<feature type="transmembrane region" description="Helical" evidence="6">
    <location>
        <begin position="427"/>
        <end position="447"/>
    </location>
</feature>
<proteinExistence type="inferred from homology"/>
<accession>A0ABW3M8V0</accession>
<dbReference type="Proteomes" id="UP001597045">
    <property type="component" value="Unassembled WGS sequence"/>
</dbReference>
<gene>
    <name evidence="8" type="ORF">ACFQ1S_16495</name>
</gene>
<dbReference type="Pfam" id="PF02055">
    <property type="entry name" value="Glyco_hydro_30"/>
    <property type="match status" value="1"/>
</dbReference>
<keyword evidence="6" id="KW-0472">Membrane</keyword>
<evidence type="ECO:0000256" key="5">
    <source>
        <dbReference type="RuleBase" id="RU362091"/>
    </source>
</evidence>
<dbReference type="InterPro" id="IPR017853">
    <property type="entry name" value="GH"/>
</dbReference>
<dbReference type="InterPro" id="IPR013780">
    <property type="entry name" value="Glyco_hydro_b"/>
</dbReference>
<dbReference type="EMBL" id="JBHTIS010000900">
    <property type="protein sequence ID" value="MFD1047031.1"/>
    <property type="molecule type" value="Genomic_DNA"/>
</dbReference>
<sequence>AATTASVWLTTADRGNLLRQQGNVTFGSGGSGSVITVNPNAAYQSMVGFGASFTDAAAWNVFNSSQRTNIMNALFNPGSGIGLSFLRQPIGSTDFSRSFYTYDDGGSDPSLSRFSIAHDNSYILPLVTQARSLNPKLSIMATPWSAPAWMKNNNNLVGGSLNDSQIGVYADYLVKFAQAYGNAGAPIAYMSVQNEPNFSPPAYPGMKMSASQQVNIINNLAPKLRAAGLNTKILGYDHNWDDTNFPQQVNNGAGGNVAGSAWHCYGGNPSGQSVVHNAQPSKDIFFTECSGTSSGDDASTFRDSLRWQGINLAIGATRNWAKSVSIWNMALDNNHGPVIGSCTNCMGVATVSGGSVSYNAEYYVLGHLSKFVQPGAVRIDSTGYGDGGIQNVAFLVGLAFAFAGSANLSTLLYSLFWKRFNTPGTLWGMYGGLVSCLVLVFLSPVVSGSETSIFPGMDFAVFPLSNPGIVSIPLSFVAGFLGTVLSRDRGDERKQAEMEVRSLTGISG</sequence>
<dbReference type="PROSITE" id="PS50283">
    <property type="entry name" value="NA_SOLUT_SYMP_3"/>
    <property type="match status" value="1"/>
</dbReference>
<feature type="domain" description="Glycosyl hydrolase family 30 TIM-barrel" evidence="7">
    <location>
        <begin position="48"/>
        <end position="372"/>
    </location>
</feature>
<dbReference type="InterPro" id="IPR001734">
    <property type="entry name" value="Na/solute_symporter"/>
</dbReference>
<dbReference type="Pfam" id="PF00474">
    <property type="entry name" value="SSF"/>
    <property type="match status" value="1"/>
</dbReference>
<comment type="similarity">
    <text evidence="1 4">Belongs to the glycosyl hydrolase 30 family.</text>
</comment>
<keyword evidence="6" id="KW-1133">Transmembrane helix</keyword>
<dbReference type="Gene3D" id="2.60.40.1180">
    <property type="entry name" value="Golgi alpha-mannosidase II"/>
    <property type="match status" value="1"/>
</dbReference>
<feature type="transmembrane region" description="Helical" evidence="6">
    <location>
        <begin position="467"/>
        <end position="485"/>
    </location>
</feature>
<reference evidence="9" key="1">
    <citation type="journal article" date="2019" name="Int. J. Syst. Evol. Microbiol.">
        <title>The Global Catalogue of Microorganisms (GCM) 10K type strain sequencing project: providing services to taxonomists for standard genome sequencing and annotation.</title>
        <authorList>
            <consortium name="The Broad Institute Genomics Platform"/>
            <consortium name="The Broad Institute Genome Sequencing Center for Infectious Disease"/>
            <person name="Wu L."/>
            <person name="Ma J."/>
        </authorList>
    </citation>
    <scope>NUCLEOTIDE SEQUENCE [LARGE SCALE GENOMIC DNA]</scope>
    <source>
        <strain evidence="9">JCM 31486</strain>
    </source>
</reference>
<dbReference type="Gene3D" id="3.20.20.80">
    <property type="entry name" value="Glycosidases"/>
    <property type="match status" value="1"/>
</dbReference>
<comment type="caution">
    <text evidence="8">The sequence shown here is derived from an EMBL/GenBank/DDBJ whole genome shotgun (WGS) entry which is preliminary data.</text>
</comment>
<organism evidence="8 9">
    <name type="scientific">Kibdelosporangium lantanae</name>
    <dbReference type="NCBI Taxonomy" id="1497396"/>
    <lineage>
        <taxon>Bacteria</taxon>
        <taxon>Bacillati</taxon>
        <taxon>Actinomycetota</taxon>
        <taxon>Actinomycetes</taxon>
        <taxon>Pseudonocardiales</taxon>
        <taxon>Pseudonocardiaceae</taxon>
        <taxon>Kibdelosporangium</taxon>
    </lineage>
</organism>
<evidence type="ECO:0000313" key="8">
    <source>
        <dbReference type="EMBL" id="MFD1047031.1"/>
    </source>
</evidence>
<feature type="transmembrane region" description="Helical" evidence="6">
    <location>
        <begin position="392"/>
        <end position="415"/>
    </location>
</feature>
<protein>
    <recommendedName>
        <fullName evidence="7">Glycosyl hydrolase family 30 TIM-barrel domain-containing protein</fullName>
    </recommendedName>
</protein>
<keyword evidence="2" id="KW-0732">Signal</keyword>
<evidence type="ECO:0000256" key="1">
    <source>
        <dbReference type="ARBA" id="ARBA00005382"/>
    </source>
</evidence>
<comment type="similarity">
    <text evidence="5">Belongs to the sodium:solute symporter (SSF) (TC 2.A.21) family.</text>
</comment>
<evidence type="ECO:0000256" key="2">
    <source>
        <dbReference type="ARBA" id="ARBA00022729"/>
    </source>
</evidence>
<dbReference type="InterPro" id="IPR033453">
    <property type="entry name" value="Glyco_hydro_30_TIM-barrel"/>
</dbReference>
<dbReference type="SUPFAM" id="SSF51445">
    <property type="entry name" value="(Trans)glycosidases"/>
    <property type="match status" value="1"/>
</dbReference>
<keyword evidence="3 4" id="KW-0378">Hydrolase</keyword>
<keyword evidence="4" id="KW-0326">Glycosidase</keyword>
<dbReference type="PRINTS" id="PR00843">
    <property type="entry name" value="GLHYDRLASE30"/>
</dbReference>
<evidence type="ECO:0000256" key="3">
    <source>
        <dbReference type="ARBA" id="ARBA00022801"/>
    </source>
</evidence>
<dbReference type="PANTHER" id="PTHR11069:SF23">
    <property type="entry name" value="LYSOSOMAL ACID GLUCOSYLCERAMIDASE"/>
    <property type="match status" value="1"/>
</dbReference>
<name>A0ABW3M8V0_9PSEU</name>
<dbReference type="InterPro" id="IPR001139">
    <property type="entry name" value="Glyco_hydro_30"/>
</dbReference>